<dbReference type="InterPro" id="IPR050539">
    <property type="entry name" value="ThrE_Dicarb/AminoAcid_Exp"/>
</dbReference>
<feature type="domain" description="Threonine/Serine exporter ThrE" evidence="9">
    <location>
        <begin position="286"/>
        <end position="404"/>
    </location>
</feature>
<dbReference type="PANTHER" id="PTHR34390:SF2">
    <property type="entry name" value="SUCCINATE TRANSPORTER SUBUNIT YJJP-RELATED"/>
    <property type="match status" value="1"/>
</dbReference>
<evidence type="ECO:0000259" key="8">
    <source>
        <dbReference type="Pfam" id="PF06738"/>
    </source>
</evidence>
<evidence type="ECO:0000256" key="3">
    <source>
        <dbReference type="ARBA" id="ARBA00022692"/>
    </source>
</evidence>
<evidence type="ECO:0000256" key="4">
    <source>
        <dbReference type="ARBA" id="ARBA00022989"/>
    </source>
</evidence>
<keyword evidence="4 7" id="KW-1133">Transmembrane helix</keyword>
<comment type="subcellular location">
    <subcellularLocation>
        <location evidence="1">Cell membrane</location>
        <topology evidence="1">Multi-pass membrane protein</topology>
    </subcellularLocation>
</comment>
<accession>A0ABS8L107</accession>
<dbReference type="InterPro" id="IPR010619">
    <property type="entry name" value="ThrE-like_N"/>
</dbReference>
<dbReference type="PANTHER" id="PTHR34390">
    <property type="entry name" value="UPF0442 PROTEIN YJJB-RELATED"/>
    <property type="match status" value="1"/>
</dbReference>
<dbReference type="Pfam" id="PF06738">
    <property type="entry name" value="ThrE"/>
    <property type="match status" value="1"/>
</dbReference>
<dbReference type="EMBL" id="JAJISD010000012">
    <property type="protein sequence ID" value="MCC8432025.1"/>
    <property type="molecule type" value="Genomic_DNA"/>
</dbReference>
<keyword evidence="3 7" id="KW-0812">Transmembrane</keyword>
<reference evidence="10 11" key="1">
    <citation type="submission" date="2021-11" db="EMBL/GenBank/DDBJ databases">
        <authorList>
            <person name="Lee D.-H."/>
            <person name="Kim S.-B."/>
        </authorList>
    </citation>
    <scope>NUCLEOTIDE SEQUENCE [LARGE SCALE GENOMIC DNA]</scope>
    <source>
        <strain evidence="10 11">KCTC 52223</strain>
    </source>
</reference>
<feature type="transmembrane region" description="Helical" evidence="7">
    <location>
        <begin position="351"/>
        <end position="373"/>
    </location>
</feature>
<name>A0ABS8L107_9HYPH</name>
<dbReference type="Proteomes" id="UP001198862">
    <property type="component" value="Unassembled WGS sequence"/>
</dbReference>
<dbReference type="RefSeq" id="WP_230553444.1">
    <property type="nucleotide sequence ID" value="NZ_JAJISD010000012.1"/>
</dbReference>
<sequence length="415" mass="42738">MTDPRAPLTESLEVLLRFGALMLRAGDTAFRVRDAMHRLAQALGIERLEVELSTVGLTATGWTGGEATTLTRETGPPGVDASKIAALEELSLGAAAGLDTATLGAELDRIEKAAPLHGLLPVALSMAVASTAFSYLNGGDLLATGAAAVSGGIGQAARTLLSRQGFNQFAMTALCAVLASGLYCLIVIGFGVRTFAFAHAIGFISSVLFLVPGFPLVAALLDLTQHQTKAGVTRLFYGVLLTLSAACGMSVVAMLAGLAPAPAAPPPGAIEPLTVLGRALACLAGGYGYGILFNNPHRTVLAVALLSMVGNEVRLGLHDLGLALPQATFFGALAVGLGASLVRGRLHAPRIALTVPSIIMMTPGLFAFQTIVFLNQGKSLAAVEAAATCGFAVGGMAMGLVASRFLTERQWRYER</sequence>
<comment type="caution">
    <text evidence="10">The sequence shown here is derived from an EMBL/GenBank/DDBJ whole genome shotgun (WGS) entry which is preliminary data.</text>
</comment>
<organism evidence="10 11">
    <name type="scientific">Reyranella aquatilis</name>
    <dbReference type="NCBI Taxonomy" id="2035356"/>
    <lineage>
        <taxon>Bacteria</taxon>
        <taxon>Pseudomonadati</taxon>
        <taxon>Pseudomonadota</taxon>
        <taxon>Alphaproteobacteria</taxon>
        <taxon>Hyphomicrobiales</taxon>
        <taxon>Reyranellaceae</taxon>
        <taxon>Reyranella</taxon>
    </lineage>
</organism>
<evidence type="ECO:0000313" key="10">
    <source>
        <dbReference type="EMBL" id="MCC8432025.1"/>
    </source>
</evidence>
<dbReference type="InterPro" id="IPR024528">
    <property type="entry name" value="ThrE_2"/>
</dbReference>
<feature type="transmembrane region" description="Helical" evidence="7">
    <location>
        <begin position="235"/>
        <end position="255"/>
    </location>
</feature>
<evidence type="ECO:0000313" key="11">
    <source>
        <dbReference type="Proteomes" id="UP001198862"/>
    </source>
</evidence>
<proteinExistence type="inferred from homology"/>
<keyword evidence="2" id="KW-1003">Cell membrane</keyword>
<keyword evidence="11" id="KW-1185">Reference proteome</keyword>
<feature type="transmembrane region" description="Helical" evidence="7">
    <location>
        <begin position="196"/>
        <end position="223"/>
    </location>
</feature>
<evidence type="ECO:0000259" key="9">
    <source>
        <dbReference type="Pfam" id="PF12821"/>
    </source>
</evidence>
<comment type="similarity">
    <text evidence="6">Belongs to the ThrE exporter (TC 2.A.79) family.</text>
</comment>
<evidence type="ECO:0000256" key="2">
    <source>
        <dbReference type="ARBA" id="ARBA00022475"/>
    </source>
</evidence>
<feature type="transmembrane region" description="Helical" evidence="7">
    <location>
        <begin position="169"/>
        <end position="190"/>
    </location>
</feature>
<gene>
    <name evidence="10" type="ORF">LJ725_23875</name>
</gene>
<evidence type="ECO:0000256" key="5">
    <source>
        <dbReference type="ARBA" id="ARBA00023136"/>
    </source>
</evidence>
<feature type="transmembrane region" description="Helical" evidence="7">
    <location>
        <begin position="275"/>
        <end position="293"/>
    </location>
</feature>
<evidence type="ECO:0000256" key="7">
    <source>
        <dbReference type="SAM" id="Phobius"/>
    </source>
</evidence>
<feature type="transmembrane region" description="Helical" evidence="7">
    <location>
        <begin position="385"/>
        <end position="406"/>
    </location>
</feature>
<evidence type="ECO:0000256" key="6">
    <source>
        <dbReference type="ARBA" id="ARBA00034125"/>
    </source>
</evidence>
<dbReference type="Pfam" id="PF12821">
    <property type="entry name" value="ThrE_2"/>
    <property type="match status" value="1"/>
</dbReference>
<evidence type="ECO:0000256" key="1">
    <source>
        <dbReference type="ARBA" id="ARBA00004651"/>
    </source>
</evidence>
<keyword evidence="5 7" id="KW-0472">Membrane</keyword>
<feature type="transmembrane region" description="Helical" evidence="7">
    <location>
        <begin position="323"/>
        <end position="342"/>
    </location>
</feature>
<feature type="domain" description="Threonine/serine exporter-like N-terminal" evidence="8">
    <location>
        <begin position="14"/>
        <end position="255"/>
    </location>
</feature>
<feature type="transmembrane region" description="Helical" evidence="7">
    <location>
        <begin position="300"/>
        <end position="317"/>
    </location>
</feature>
<protein>
    <submittedName>
        <fullName evidence="10">Threonine/serine exporter family protein</fullName>
    </submittedName>
</protein>